<evidence type="ECO:0000313" key="8">
    <source>
        <dbReference type="EMBL" id="CAK9048218.1"/>
    </source>
</evidence>
<sequence>MLPLKDGPDSGLAALSHVPFTCIAGALPYFRWVFGSWRVCKKQTGEDAALMRLLVNAGEIRPPDAGQLPGKTQMCIDFLEAGRCDMELNCPFAHNPDELSGYQSFQRSDQHVHPEACKNQALRSPSPPPPMRSAGHLAADPSAAADDAFLRYLIDMGRASPSGARRW</sequence>
<evidence type="ECO:0000256" key="5">
    <source>
        <dbReference type="SAM" id="MobiDB-lite"/>
    </source>
</evidence>
<feature type="domain" description="C3H1-type" evidence="7">
    <location>
        <begin position="69"/>
        <end position="97"/>
    </location>
</feature>
<keyword evidence="3 4" id="KW-0862">Zinc</keyword>
<dbReference type="EMBL" id="CAXAMN010016446">
    <property type="protein sequence ID" value="CAK9048218.1"/>
    <property type="molecule type" value="Genomic_DNA"/>
</dbReference>
<comment type="caution">
    <text evidence="8">The sequence shown here is derived from an EMBL/GenBank/DDBJ whole genome shotgun (WGS) entry which is preliminary data.</text>
</comment>
<evidence type="ECO:0000313" key="9">
    <source>
        <dbReference type="Proteomes" id="UP001642484"/>
    </source>
</evidence>
<dbReference type="SUPFAM" id="SSF90229">
    <property type="entry name" value="CCCH zinc finger"/>
    <property type="match status" value="1"/>
</dbReference>
<dbReference type="Gene3D" id="4.10.1000.10">
    <property type="entry name" value="Zinc finger, CCCH-type"/>
    <property type="match status" value="1"/>
</dbReference>
<accession>A0ABP0MAN1</accession>
<name>A0ABP0MAN1_9DINO</name>
<keyword evidence="6" id="KW-1133">Transmembrane helix</keyword>
<keyword evidence="6" id="KW-0472">Membrane</keyword>
<evidence type="ECO:0000259" key="7">
    <source>
        <dbReference type="PROSITE" id="PS50103"/>
    </source>
</evidence>
<evidence type="ECO:0000256" key="1">
    <source>
        <dbReference type="ARBA" id="ARBA00022723"/>
    </source>
</evidence>
<dbReference type="InterPro" id="IPR000571">
    <property type="entry name" value="Znf_CCCH"/>
</dbReference>
<reference evidence="8 9" key="1">
    <citation type="submission" date="2024-02" db="EMBL/GenBank/DDBJ databases">
        <authorList>
            <person name="Chen Y."/>
            <person name="Shah S."/>
            <person name="Dougan E. K."/>
            <person name="Thang M."/>
            <person name="Chan C."/>
        </authorList>
    </citation>
    <scope>NUCLEOTIDE SEQUENCE [LARGE SCALE GENOMIC DNA]</scope>
</reference>
<proteinExistence type="predicted"/>
<keyword evidence="2 4" id="KW-0863">Zinc-finger</keyword>
<keyword evidence="9" id="KW-1185">Reference proteome</keyword>
<dbReference type="InterPro" id="IPR036855">
    <property type="entry name" value="Znf_CCCH_sf"/>
</dbReference>
<feature type="zinc finger region" description="C3H1-type" evidence="4">
    <location>
        <begin position="69"/>
        <end position="97"/>
    </location>
</feature>
<feature type="transmembrane region" description="Helical" evidence="6">
    <location>
        <begin position="12"/>
        <end position="34"/>
    </location>
</feature>
<evidence type="ECO:0000256" key="2">
    <source>
        <dbReference type="ARBA" id="ARBA00022771"/>
    </source>
</evidence>
<evidence type="ECO:0000256" key="4">
    <source>
        <dbReference type="PROSITE-ProRule" id="PRU00723"/>
    </source>
</evidence>
<evidence type="ECO:0000256" key="3">
    <source>
        <dbReference type="ARBA" id="ARBA00022833"/>
    </source>
</evidence>
<feature type="region of interest" description="Disordered" evidence="5">
    <location>
        <begin position="113"/>
        <end position="138"/>
    </location>
</feature>
<gene>
    <name evidence="8" type="ORF">CCMP2556_LOCUS24853</name>
</gene>
<dbReference type="Proteomes" id="UP001642484">
    <property type="component" value="Unassembled WGS sequence"/>
</dbReference>
<dbReference type="PROSITE" id="PS50103">
    <property type="entry name" value="ZF_C3H1"/>
    <property type="match status" value="1"/>
</dbReference>
<evidence type="ECO:0000256" key="6">
    <source>
        <dbReference type="SAM" id="Phobius"/>
    </source>
</evidence>
<protein>
    <recommendedName>
        <fullName evidence="7">C3H1-type domain-containing protein</fullName>
    </recommendedName>
</protein>
<keyword evidence="1 4" id="KW-0479">Metal-binding</keyword>
<organism evidence="8 9">
    <name type="scientific">Durusdinium trenchii</name>
    <dbReference type="NCBI Taxonomy" id="1381693"/>
    <lineage>
        <taxon>Eukaryota</taxon>
        <taxon>Sar</taxon>
        <taxon>Alveolata</taxon>
        <taxon>Dinophyceae</taxon>
        <taxon>Suessiales</taxon>
        <taxon>Symbiodiniaceae</taxon>
        <taxon>Durusdinium</taxon>
    </lineage>
</organism>
<keyword evidence="6" id="KW-0812">Transmembrane</keyword>